<comment type="similarity">
    <text evidence="2">Belongs to the TMEM45 family.</text>
</comment>
<name>A0AAV7GYL7_DENCH</name>
<evidence type="ECO:0000256" key="7">
    <source>
        <dbReference type="SAM" id="Phobius"/>
    </source>
</evidence>
<evidence type="ECO:0000256" key="4">
    <source>
        <dbReference type="ARBA" id="ARBA00022989"/>
    </source>
</evidence>
<evidence type="ECO:0000256" key="5">
    <source>
        <dbReference type="ARBA" id="ARBA00023136"/>
    </source>
</evidence>
<protein>
    <submittedName>
        <fullName evidence="8">Uncharacterized protein</fullName>
    </submittedName>
</protein>
<comment type="subcellular location">
    <subcellularLocation>
        <location evidence="1">Membrane</location>
        <topology evidence="1">Multi-pass membrane protein</topology>
    </subcellularLocation>
</comment>
<feature type="transmembrane region" description="Helical" evidence="7">
    <location>
        <begin position="347"/>
        <end position="366"/>
    </location>
</feature>
<comment type="caution">
    <text evidence="8">The sequence shown here is derived from an EMBL/GenBank/DDBJ whole genome shotgun (WGS) entry which is preliminary data.</text>
</comment>
<dbReference type="GO" id="GO:0016020">
    <property type="term" value="C:membrane"/>
    <property type="evidence" value="ECO:0007669"/>
    <property type="project" value="UniProtKB-SubCell"/>
</dbReference>
<evidence type="ECO:0000256" key="1">
    <source>
        <dbReference type="ARBA" id="ARBA00004141"/>
    </source>
</evidence>
<dbReference type="PANTHER" id="PTHR46285">
    <property type="entry name" value="PROTEINASE INHIBITOR I4, SERPIN (DUF716)-RELATED"/>
    <property type="match status" value="1"/>
</dbReference>
<evidence type="ECO:0000256" key="6">
    <source>
        <dbReference type="SAM" id="MobiDB-lite"/>
    </source>
</evidence>
<keyword evidence="9" id="KW-1185">Reference proteome</keyword>
<dbReference type="Pfam" id="PF04819">
    <property type="entry name" value="DUF716"/>
    <property type="match status" value="1"/>
</dbReference>
<dbReference type="EMBL" id="JAGFBR010000009">
    <property type="protein sequence ID" value="KAH0461181.1"/>
    <property type="molecule type" value="Genomic_DNA"/>
</dbReference>
<organism evidence="8 9">
    <name type="scientific">Dendrobium chrysotoxum</name>
    <name type="common">Orchid</name>
    <dbReference type="NCBI Taxonomy" id="161865"/>
    <lineage>
        <taxon>Eukaryota</taxon>
        <taxon>Viridiplantae</taxon>
        <taxon>Streptophyta</taxon>
        <taxon>Embryophyta</taxon>
        <taxon>Tracheophyta</taxon>
        <taxon>Spermatophyta</taxon>
        <taxon>Magnoliopsida</taxon>
        <taxon>Liliopsida</taxon>
        <taxon>Asparagales</taxon>
        <taxon>Orchidaceae</taxon>
        <taxon>Epidendroideae</taxon>
        <taxon>Malaxideae</taxon>
        <taxon>Dendrobiinae</taxon>
        <taxon>Dendrobium</taxon>
    </lineage>
</organism>
<sequence>MKMKIGLEVEKLVKMKICLEEKPMKMKTDELSVSMLGTARYQSSVPLSTTRGIEHNFFLNINSMFIPMNSQYQCSVPLNTNARYRSVSTLSTAKYQRLVPLSTGRYWYWSIPLCSAQYHARNLSVPMWPGSSKETPPPLTKLPSYLHNLKLCLRQFNLIPFDFLPFLIDPAAFMAGFFAYAIGGVGFLIIAAIESLSVALPLPRSLPFVFTAFLSIVAVANSVLISVLSALASSSADPIGSPLPLSSLPVAAFFLLFALSSLLSLSDLLPLPSTLLHFLSLSAFIQEFLLFRLRSNKDPDGLENRYFDLLLVPILLCAGASLLAIARPRSPFPRLARAAGLALQGSWFLQMAFSLFTSLVAHGCVLRRRSSANFTVVCHGHADIHRSSAIATLQFNCHLAGLVTVAVGLYAILAGKNGSGGGGRGIGGYNPINKELHRMEHISTSHFTLDSDEDEETNMPKQDDAVSVPMNGFGAAH</sequence>
<feature type="transmembrane region" description="Helical" evidence="7">
    <location>
        <begin position="275"/>
        <end position="294"/>
    </location>
</feature>
<dbReference type="AlphaFoldDB" id="A0AAV7GYL7"/>
<dbReference type="InterPro" id="IPR006904">
    <property type="entry name" value="DUF716"/>
</dbReference>
<feature type="transmembrane region" description="Helical" evidence="7">
    <location>
        <begin position="171"/>
        <end position="193"/>
    </location>
</feature>
<reference evidence="8 9" key="1">
    <citation type="journal article" date="2021" name="Hortic Res">
        <title>Chromosome-scale assembly of the Dendrobium chrysotoxum genome enhances the understanding of orchid evolution.</title>
        <authorList>
            <person name="Zhang Y."/>
            <person name="Zhang G.Q."/>
            <person name="Zhang D."/>
            <person name="Liu X.D."/>
            <person name="Xu X.Y."/>
            <person name="Sun W.H."/>
            <person name="Yu X."/>
            <person name="Zhu X."/>
            <person name="Wang Z.W."/>
            <person name="Zhao X."/>
            <person name="Zhong W.Y."/>
            <person name="Chen H."/>
            <person name="Yin W.L."/>
            <person name="Huang T."/>
            <person name="Niu S.C."/>
            <person name="Liu Z.J."/>
        </authorList>
    </citation>
    <scope>NUCLEOTIDE SEQUENCE [LARGE SCALE GENOMIC DNA]</scope>
    <source>
        <strain evidence="8">Lindl</strain>
    </source>
</reference>
<feature type="transmembrane region" description="Helical" evidence="7">
    <location>
        <begin position="306"/>
        <end position="327"/>
    </location>
</feature>
<gene>
    <name evidence="8" type="ORF">IEQ34_008756</name>
</gene>
<feature type="transmembrane region" description="Helical" evidence="7">
    <location>
        <begin position="205"/>
        <end position="231"/>
    </location>
</feature>
<keyword evidence="5 7" id="KW-0472">Membrane</keyword>
<dbReference type="Proteomes" id="UP000775213">
    <property type="component" value="Unassembled WGS sequence"/>
</dbReference>
<evidence type="ECO:0000256" key="2">
    <source>
        <dbReference type="ARBA" id="ARBA00006948"/>
    </source>
</evidence>
<accession>A0AAV7GYL7</accession>
<keyword evidence="4 7" id="KW-1133">Transmembrane helix</keyword>
<evidence type="ECO:0000313" key="8">
    <source>
        <dbReference type="EMBL" id="KAH0461181.1"/>
    </source>
</evidence>
<proteinExistence type="inferred from homology"/>
<dbReference type="PANTHER" id="PTHR46285:SF7">
    <property type="entry name" value="OS06G0238900 PROTEIN"/>
    <property type="match status" value="1"/>
</dbReference>
<evidence type="ECO:0000256" key="3">
    <source>
        <dbReference type="ARBA" id="ARBA00022692"/>
    </source>
</evidence>
<feature type="region of interest" description="Disordered" evidence="6">
    <location>
        <begin position="449"/>
        <end position="477"/>
    </location>
</feature>
<feature type="transmembrane region" description="Helical" evidence="7">
    <location>
        <begin position="243"/>
        <end position="263"/>
    </location>
</feature>
<keyword evidence="3 7" id="KW-0812">Transmembrane</keyword>
<evidence type="ECO:0000313" key="9">
    <source>
        <dbReference type="Proteomes" id="UP000775213"/>
    </source>
</evidence>